<gene>
    <name evidence="4" type="ORF">CR152_17285</name>
</gene>
<dbReference type="Pfam" id="PF13505">
    <property type="entry name" value="OMP_b-brl"/>
    <property type="match status" value="1"/>
</dbReference>
<dbReference type="InterPro" id="IPR027385">
    <property type="entry name" value="Beta-barrel_OMP"/>
</dbReference>
<feature type="signal peptide" evidence="2">
    <location>
        <begin position="1"/>
        <end position="20"/>
    </location>
</feature>
<proteinExistence type="predicted"/>
<keyword evidence="1 2" id="KW-0732">Signal</keyword>
<dbReference type="KEGG" id="mass:CR152_17285"/>
<dbReference type="RefSeq" id="WP_099876412.1">
    <property type="nucleotide sequence ID" value="NZ_CP024608.1"/>
</dbReference>
<keyword evidence="5" id="KW-1185">Reference proteome</keyword>
<protein>
    <recommendedName>
        <fullName evidence="3">Outer membrane protein beta-barrel domain-containing protein</fullName>
    </recommendedName>
</protein>
<dbReference type="EMBL" id="CP024608">
    <property type="protein sequence ID" value="ATQ76090.1"/>
    <property type="molecule type" value="Genomic_DNA"/>
</dbReference>
<evidence type="ECO:0000313" key="4">
    <source>
        <dbReference type="EMBL" id="ATQ76090.1"/>
    </source>
</evidence>
<feature type="chain" id="PRO_5013817079" description="Outer membrane protein beta-barrel domain-containing protein" evidence="2">
    <location>
        <begin position="21"/>
        <end position="202"/>
    </location>
</feature>
<dbReference type="Proteomes" id="UP000229897">
    <property type="component" value="Chromosome"/>
</dbReference>
<evidence type="ECO:0000313" key="5">
    <source>
        <dbReference type="Proteomes" id="UP000229897"/>
    </source>
</evidence>
<name>A0A2D2DMA0_9BURK</name>
<accession>A0A2D2DMA0</accession>
<evidence type="ECO:0000256" key="2">
    <source>
        <dbReference type="SAM" id="SignalP"/>
    </source>
</evidence>
<dbReference type="OrthoDB" id="5874203at2"/>
<dbReference type="AlphaFoldDB" id="A0A2D2DMA0"/>
<evidence type="ECO:0000256" key="1">
    <source>
        <dbReference type="ARBA" id="ARBA00022729"/>
    </source>
</evidence>
<reference evidence="4" key="1">
    <citation type="submission" date="2017-10" db="EMBL/GenBank/DDBJ databases">
        <title>Massilia psychrophilum sp. nov., a novel purple-pigmented bacterium isolated from Tianshan glacier, Xinjiang Municipality, China.</title>
        <authorList>
            <person name="Wang H."/>
        </authorList>
    </citation>
    <scope>NUCLEOTIDE SEQUENCE [LARGE SCALE GENOMIC DNA]</scope>
    <source>
        <strain evidence="4">B2</strain>
    </source>
</reference>
<feature type="domain" description="Outer membrane protein beta-barrel" evidence="3">
    <location>
        <begin position="12"/>
        <end position="179"/>
    </location>
</feature>
<organism evidence="4 5">
    <name type="scientific">Massilia violaceinigra</name>
    <dbReference type="NCBI Taxonomy" id="2045208"/>
    <lineage>
        <taxon>Bacteria</taxon>
        <taxon>Pseudomonadati</taxon>
        <taxon>Pseudomonadota</taxon>
        <taxon>Betaproteobacteria</taxon>
        <taxon>Burkholderiales</taxon>
        <taxon>Oxalobacteraceae</taxon>
        <taxon>Telluria group</taxon>
        <taxon>Massilia</taxon>
    </lineage>
</organism>
<evidence type="ECO:0000259" key="3">
    <source>
        <dbReference type="Pfam" id="PF13505"/>
    </source>
</evidence>
<sequence length="202" mass="21993">MKKIAFVIAVAIASLSSAQAQNAPAEGNPLRFVVGMGLTGGGDKLATAEYEHGGSVDVRAGGLIAFVGGVDYRINRQFSIQSTVGFHVDQASAENGDVTFKRFPIELLGYFHPTENFRFGGGVRYVSSPKLNGKGFGSGIYKEFDNTVGAVVEGEYFFGPSVGLKVRLVKETYDYTYRDRRYVLRNGETKGDHIGIFGNFYF</sequence>